<evidence type="ECO:0000259" key="1">
    <source>
        <dbReference type="PROSITE" id="PS50883"/>
    </source>
</evidence>
<dbReference type="PANTHER" id="PTHR44757">
    <property type="entry name" value="DIGUANYLATE CYCLASE DGCP"/>
    <property type="match status" value="1"/>
</dbReference>
<dbReference type="SUPFAM" id="SSF55073">
    <property type="entry name" value="Nucleotide cyclase"/>
    <property type="match status" value="1"/>
</dbReference>
<dbReference type="Gene3D" id="3.30.450.20">
    <property type="entry name" value="PAS domain"/>
    <property type="match status" value="1"/>
</dbReference>
<dbReference type="NCBIfam" id="TIGR00229">
    <property type="entry name" value="sensory_box"/>
    <property type="match status" value="1"/>
</dbReference>
<dbReference type="InterPro" id="IPR035965">
    <property type="entry name" value="PAS-like_dom_sf"/>
</dbReference>
<dbReference type="SUPFAM" id="SSF141868">
    <property type="entry name" value="EAL domain-like"/>
    <property type="match status" value="1"/>
</dbReference>
<sequence>MTQFLDQVTGDVSAFSLPSHLDSMSDTASSLLSKSDSSLITPVPGHSQELFFFYRQLALLAQKMLEAEHVSIWLASPRDAELVCSHTLGSGAQVGCVLDEQHTQLLQQLLPNGVGSLPKQNDVHAGLWRSLYGDSAQGNLDVAVIRGPGTWQGLICCYRRHGMPSQPELLRQVAHLAERGLDSLSQNEAEQQCLLRQQQLDRLSYALRAKTGRAFFDELVVQLQHIASSQDVWLAELESPPMQHWARVMTRITQGEPEFARYPLDALPALDLSGLHQGILLRDVDLPSPLSKASSLYLYPLRDGKQQLIGHLAMLFDHIEPDLKLLTTLFQLVGHRAAAELDRHRAEAELRLSAVAFETNEGLIITDPDFVILRVNRAFSHITGLAAEMAVGKRLGKDIWAHQQCPLQFDEEGRWQGEREREDAAGNAYPQWETWTPVQDEWGTVSHYVICFEDMSERKAAARQIQNLAYYDDLTGLPNRRFLMEQVERSFQLAHQNDMVGALLFIDLDHFKTINDSLGHAAGDWLLQQASARLRVLLRGADVLVRLGGDEFVMLLPALSSNPAQAELQATMMAEEIIEQISMPFELNEHSLHTGTSVGISLFPTRDQTPADLLKQADTAMYQAKSAGRRVCRLFDSEMQRQADRRLLIHNQLRNALRNNELVLYYQPQHMVSNDELIGLEALVRWQDGRRGIISPAEFIPIAEETDLIIDIGRWVLLEGCHQFVRWHEAGYQVPQLSINVSARQFHHPAFVEHVHEVLAETGMEPSALNLEITESVVLGNTEDTIHKMTELKDLGISFSIDDFGTGYSSLGYLKRLPVDELKIDRSFIQDVPHDTSNMAIVEAVMAMASHLNFTVTAEGVETRQQLEFLRRHKCAFYQGYLACKPLPADAVERYMTRHGSFAAGSV</sequence>
<dbReference type="Pfam" id="PF00563">
    <property type="entry name" value="EAL"/>
    <property type="match status" value="1"/>
</dbReference>
<dbReference type="Gene3D" id="3.20.20.450">
    <property type="entry name" value="EAL domain"/>
    <property type="match status" value="1"/>
</dbReference>
<dbReference type="CDD" id="cd00130">
    <property type="entry name" value="PAS"/>
    <property type="match status" value="1"/>
</dbReference>
<dbReference type="InterPro" id="IPR001633">
    <property type="entry name" value="EAL_dom"/>
</dbReference>
<dbReference type="Pfam" id="PF13426">
    <property type="entry name" value="PAS_9"/>
    <property type="match status" value="1"/>
</dbReference>
<dbReference type="NCBIfam" id="TIGR00254">
    <property type="entry name" value="GGDEF"/>
    <property type="match status" value="1"/>
</dbReference>
<dbReference type="PANTHER" id="PTHR44757:SF2">
    <property type="entry name" value="BIOFILM ARCHITECTURE MAINTENANCE PROTEIN MBAA"/>
    <property type="match status" value="1"/>
</dbReference>
<dbReference type="Proteomes" id="UP001595692">
    <property type="component" value="Unassembled WGS sequence"/>
</dbReference>
<dbReference type="InterPro" id="IPR029787">
    <property type="entry name" value="Nucleotide_cyclase"/>
</dbReference>
<dbReference type="Gene3D" id="3.30.70.270">
    <property type="match status" value="1"/>
</dbReference>
<protein>
    <submittedName>
        <fullName evidence="3">Bifunctional diguanylate cyclase/phosphodiesterase</fullName>
    </submittedName>
</protein>
<comment type="caution">
    <text evidence="3">The sequence shown here is derived from an EMBL/GenBank/DDBJ whole genome shotgun (WGS) entry which is preliminary data.</text>
</comment>
<proteinExistence type="predicted"/>
<reference evidence="4" key="1">
    <citation type="journal article" date="2019" name="Int. J. Syst. Evol. Microbiol.">
        <title>The Global Catalogue of Microorganisms (GCM) 10K type strain sequencing project: providing services to taxonomists for standard genome sequencing and annotation.</title>
        <authorList>
            <consortium name="The Broad Institute Genomics Platform"/>
            <consortium name="The Broad Institute Genome Sequencing Center for Infectious Disease"/>
            <person name="Wu L."/>
            <person name="Ma J."/>
        </authorList>
    </citation>
    <scope>NUCLEOTIDE SEQUENCE [LARGE SCALE GENOMIC DNA]</scope>
    <source>
        <strain evidence="4">CCUG 54939</strain>
    </source>
</reference>
<name>A0ABV8CJC8_9GAMM</name>
<feature type="domain" description="EAL" evidence="1">
    <location>
        <begin position="646"/>
        <end position="900"/>
    </location>
</feature>
<dbReference type="EMBL" id="JBHSAF010000001">
    <property type="protein sequence ID" value="MFC3912209.1"/>
    <property type="molecule type" value="Genomic_DNA"/>
</dbReference>
<dbReference type="InterPro" id="IPR035919">
    <property type="entry name" value="EAL_sf"/>
</dbReference>
<organism evidence="3 4">
    <name type="scientific">Pseudaeromonas sharmana</name>
    <dbReference type="NCBI Taxonomy" id="328412"/>
    <lineage>
        <taxon>Bacteria</taxon>
        <taxon>Pseudomonadati</taxon>
        <taxon>Pseudomonadota</taxon>
        <taxon>Gammaproteobacteria</taxon>
        <taxon>Aeromonadales</taxon>
        <taxon>Aeromonadaceae</taxon>
        <taxon>Pseudaeromonas</taxon>
    </lineage>
</organism>
<evidence type="ECO:0000313" key="4">
    <source>
        <dbReference type="Proteomes" id="UP001595692"/>
    </source>
</evidence>
<keyword evidence="4" id="KW-1185">Reference proteome</keyword>
<dbReference type="InterPro" id="IPR000160">
    <property type="entry name" value="GGDEF_dom"/>
</dbReference>
<dbReference type="SMART" id="SM00267">
    <property type="entry name" value="GGDEF"/>
    <property type="match status" value="1"/>
</dbReference>
<dbReference type="PROSITE" id="PS50883">
    <property type="entry name" value="EAL"/>
    <property type="match status" value="1"/>
</dbReference>
<dbReference type="InterPro" id="IPR052155">
    <property type="entry name" value="Biofilm_reg_signaling"/>
</dbReference>
<dbReference type="SMART" id="SM00052">
    <property type="entry name" value="EAL"/>
    <property type="match status" value="1"/>
</dbReference>
<dbReference type="Pfam" id="PF00990">
    <property type="entry name" value="GGDEF"/>
    <property type="match status" value="1"/>
</dbReference>
<dbReference type="InterPro" id="IPR043128">
    <property type="entry name" value="Rev_trsase/Diguanyl_cyclase"/>
</dbReference>
<accession>A0ABV8CJC8</accession>
<evidence type="ECO:0000259" key="2">
    <source>
        <dbReference type="PROSITE" id="PS50887"/>
    </source>
</evidence>
<dbReference type="SUPFAM" id="SSF55785">
    <property type="entry name" value="PYP-like sensor domain (PAS domain)"/>
    <property type="match status" value="1"/>
</dbReference>
<dbReference type="CDD" id="cd01948">
    <property type="entry name" value="EAL"/>
    <property type="match status" value="1"/>
</dbReference>
<dbReference type="InterPro" id="IPR000014">
    <property type="entry name" value="PAS"/>
</dbReference>
<dbReference type="CDD" id="cd01949">
    <property type="entry name" value="GGDEF"/>
    <property type="match status" value="1"/>
</dbReference>
<dbReference type="RefSeq" id="WP_377150302.1">
    <property type="nucleotide sequence ID" value="NZ_JBHSAF010000001.1"/>
</dbReference>
<feature type="domain" description="GGDEF" evidence="2">
    <location>
        <begin position="499"/>
        <end position="637"/>
    </location>
</feature>
<dbReference type="PROSITE" id="PS50887">
    <property type="entry name" value="GGDEF"/>
    <property type="match status" value="1"/>
</dbReference>
<evidence type="ECO:0000313" key="3">
    <source>
        <dbReference type="EMBL" id="MFC3912209.1"/>
    </source>
</evidence>
<gene>
    <name evidence="3" type="ORF">ACFOSS_01865</name>
</gene>